<gene>
    <name evidence="1" type="ORF">C8D78_3320</name>
</gene>
<dbReference type="AlphaFoldDB" id="A0A495E9Q7"/>
<name>A0A495E9Q7_9MICC</name>
<evidence type="ECO:0000313" key="1">
    <source>
        <dbReference type="EMBL" id="RKR13664.1"/>
    </source>
</evidence>
<protein>
    <recommendedName>
        <fullName evidence="3">Antibiotic biosynthesis monooxygenase</fullName>
    </recommendedName>
</protein>
<reference evidence="1 2" key="1">
    <citation type="submission" date="2018-10" db="EMBL/GenBank/DDBJ databases">
        <title>Genomic Encyclopedia of Type Strains, Phase IV (KMG-IV): sequencing the most valuable type-strain genomes for metagenomic binning, comparative biology and taxonomic classification.</title>
        <authorList>
            <person name="Goeker M."/>
        </authorList>
    </citation>
    <scope>NUCLEOTIDE SEQUENCE [LARGE SCALE GENOMIC DNA]</scope>
    <source>
        <strain evidence="1 2">DSM 25586</strain>
    </source>
</reference>
<dbReference type="RefSeq" id="WP_120954946.1">
    <property type="nucleotide sequence ID" value="NZ_RBIR01000009.1"/>
</dbReference>
<evidence type="ECO:0008006" key="3">
    <source>
        <dbReference type="Google" id="ProtNLM"/>
    </source>
</evidence>
<sequence>MAVAVILEFDGTTLEQYDEINRLMGLTPGGPGPVGSISHWATMTDKGLQVTDVWESREQFDAFAQEKIMPLSRQAGFAGPPKLTFHDVHNYYTAGNGP</sequence>
<accession>A0A495E9Q7</accession>
<proteinExistence type="predicted"/>
<dbReference type="OrthoDB" id="1550900at2"/>
<organism evidence="1 2">
    <name type="scientific">Arthrobacter oryzae</name>
    <dbReference type="NCBI Taxonomy" id="409290"/>
    <lineage>
        <taxon>Bacteria</taxon>
        <taxon>Bacillati</taxon>
        <taxon>Actinomycetota</taxon>
        <taxon>Actinomycetes</taxon>
        <taxon>Micrococcales</taxon>
        <taxon>Micrococcaceae</taxon>
        <taxon>Arthrobacter</taxon>
    </lineage>
</organism>
<comment type="caution">
    <text evidence="1">The sequence shown here is derived from an EMBL/GenBank/DDBJ whole genome shotgun (WGS) entry which is preliminary data.</text>
</comment>
<evidence type="ECO:0000313" key="2">
    <source>
        <dbReference type="Proteomes" id="UP000276055"/>
    </source>
</evidence>
<dbReference type="EMBL" id="RBIR01000009">
    <property type="protein sequence ID" value="RKR13664.1"/>
    <property type="molecule type" value="Genomic_DNA"/>
</dbReference>
<dbReference type="Proteomes" id="UP000276055">
    <property type="component" value="Unassembled WGS sequence"/>
</dbReference>